<evidence type="ECO:0000313" key="3">
    <source>
        <dbReference type="Proteomes" id="UP000838756"/>
    </source>
</evidence>
<dbReference type="EMBL" id="CAKXAJ010026059">
    <property type="protein sequence ID" value="CAH2253568.1"/>
    <property type="molecule type" value="Genomic_DNA"/>
</dbReference>
<dbReference type="InterPro" id="IPR036084">
    <property type="entry name" value="Ser_inhib-like_sf"/>
</dbReference>
<protein>
    <submittedName>
        <fullName evidence="2">Jg16499 protein</fullName>
    </submittedName>
</protein>
<keyword evidence="3" id="KW-1185">Reference proteome</keyword>
<dbReference type="AlphaFoldDB" id="A0A8S4S733"/>
<dbReference type="Proteomes" id="UP000838756">
    <property type="component" value="Unassembled WGS sequence"/>
</dbReference>
<name>A0A8S4S733_9NEOP</name>
<dbReference type="SUPFAM" id="SSF57567">
    <property type="entry name" value="Serine protease inhibitors"/>
    <property type="match status" value="1"/>
</dbReference>
<gene>
    <name evidence="2" type="primary">jg16499</name>
    <name evidence="2" type="ORF">PAEG_LOCUS22535</name>
</gene>
<proteinExistence type="predicted"/>
<evidence type="ECO:0000313" key="2">
    <source>
        <dbReference type="EMBL" id="CAH2253568.1"/>
    </source>
</evidence>
<feature type="signal peptide" evidence="1">
    <location>
        <begin position="1"/>
        <end position="20"/>
    </location>
</feature>
<feature type="chain" id="PRO_5035737694" evidence="1">
    <location>
        <begin position="21"/>
        <end position="218"/>
    </location>
</feature>
<dbReference type="CDD" id="cd19941">
    <property type="entry name" value="TIL"/>
    <property type="match status" value="1"/>
</dbReference>
<accession>A0A8S4S733</accession>
<comment type="caution">
    <text evidence="2">The sequence shown here is derived from an EMBL/GenBank/DDBJ whole genome shotgun (WGS) entry which is preliminary data.</text>
</comment>
<evidence type="ECO:0000256" key="1">
    <source>
        <dbReference type="SAM" id="SignalP"/>
    </source>
</evidence>
<organism evidence="2 3">
    <name type="scientific">Pararge aegeria aegeria</name>
    <dbReference type="NCBI Taxonomy" id="348720"/>
    <lineage>
        <taxon>Eukaryota</taxon>
        <taxon>Metazoa</taxon>
        <taxon>Ecdysozoa</taxon>
        <taxon>Arthropoda</taxon>
        <taxon>Hexapoda</taxon>
        <taxon>Insecta</taxon>
        <taxon>Pterygota</taxon>
        <taxon>Neoptera</taxon>
        <taxon>Endopterygota</taxon>
        <taxon>Lepidoptera</taxon>
        <taxon>Glossata</taxon>
        <taxon>Ditrysia</taxon>
        <taxon>Papilionoidea</taxon>
        <taxon>Nymphalidae</taxon>
        <taxon>Satyrinae</taxon>
        <taxon>Satyrini</taxon>
        <taxon>Parargina</taxon>
        <taxon>Pararge</taxon>
    </lineage>
</organism>
<keyword evidence="1" id="KW-0732">Signal</keyword>
<dbReference type="Gene3D" id="2.10.25.10">
    <property type="entry name" value="Laminin"/>
    <property type="match status" value="1"/>
</dbReference>
<sequence>MLNLIVVTSFVNTLFVIAESANPSVRPSSSEFKKKYQNGCINLGMLDREPTLCGTNEVYDKCPPIYPPLRCNVKEVLTVCGLNPELGSPMCEAGCRCANNYYLNGSGECITEEECLSGVRPTVCNSRSPGYSECINGGCLEWRCTDVGYICSVKGPCEIGCACRGSYELSTAGICMPIEYCPASPAISEDVMLQLPYPKQTLSNSYMLASKSFMDAPK</sequence>
<dbReference type="OrthoDB" id="6236007at2759"/>
<reference evidence="2" key="1">
    <citation type="submission" date="2022-03" db="EMBL/GenBank/DDBJ databases">
        <authorList>
            <person name="Lindestad O."/>
        </authorList>
    </citation>
    <scope>NUCLEOTIDE SEQUENCE</scope>
</reference>